<dbReference type="AlphaFoldDB" id="A0A9P4HZD1"/>
<dbReference type="EMBL" id="ML978713">
    <property type="protein sequence ID" value="KAF2090322.1"/>
    <property type="molecule type" value="Genomic_DNA"/>
</dbReference>
<dbReference type="GO" id="GO:0032259">
    <property type="term" value="P:methylation"/>
    <property type="evidence" value="ECO:0007669"/>
    <property type="project" value="UniProtKB-KW"/>
</dbReference>
<organism evidence="1 2">
    <name type="scientific">Saccharata proteae CBS 121410</name>
    <dbReference type="NCBI Taxonomy" id="1314787"/>
    <lineage>
        <taxon>Eukaryota</taxon>
        <taxon>Fungi</taxon>
        <taxon>Dikarya</taxon>
        <taxon>Ascomycota</taxon>
        <taxon>Pezizomycotina</taxon>
        <taxon>Dothideomycetes</taxon>
        <taxon>Dothideomycetes incertae sedis</taxon>
        <taxon>Botryosphaeriales</taxon>
        <taxon>Saccharataceae</taxon>
        <taxon>Saccharata</taxon>
    </lineage>
</organism>
<dbReference type="Gene3D" id="3.40.50.150">
    <property type="entry name" value="Vaccinia Virus protein VP39"/>
    <property type="match status" value="1"/>
</dbReference>
<proteinExistence type="predicted"/>
<feature type="non-terminal residue" evidence="1">
    <location>
        <position position="206"/>
    </location>
</feature>
<evidence type="ECO:0000313" key="1">
    <source>
        <dbReference type="EMBL" id="KAF2090322.1"/>
    </source>
</evidence>
<dbReference type="OrthoDB" id="2013972at2759"/>
<comment type="caution">
    <text evidence="1">The sequence shown here is derived from an EMBL/GenBank/DDBJ whole genome shotgun (WGS) entry which is preliminary data.</text>
</comment>
<dbReference type="Pfam" id="PF13489">
    <property type="entry name" value="Methyltransf_23"/>
    <property type="match status" value="1"/>
</dbReference>
<protein>
    <submittedName>
        <fullName evidence="1">S-adenosyl-L-methionine-dependent methyltransferase</fullName>
    </submittedName>
</protein>
<dbReference type="Proteomes" id="UP000799776">
    <property type="component" value="Unassembled WGS sequence"/>
</dbReference>
<dbReference type="CDD" id="cd02440">
    <property type="entry name" value="AdoMet_MTases"/>
    <property type="match status" value="1"/>
</dbReference>
<keyword evidence="2" id="KW-1185">Reference proteome</keyword>
<dbReference type="PANTHER" id="PTHR43591">
    <property type="entry name" value="METHYLTRANSFERASE"/>
    <property type="match status" value="1"/>
</dbReference>
<feature type="non-terminal residue" evidence="1">
    <location>
        <position position="1"/>
    </location>
</feature>
<dbReference type="SUPFAM" id="SSF53335">
    <property type="entry name" value="S-adenosyl-L-methionine-dependent methyltransferases"/>
    <property type="match status" value="1"/>
</dbReference>
<name>A0A9P4HZD1_9PEZI</name>
<keyword evidence="1" id="KW-0489">Methyltransferase</keyword>
<dbReference type="GO" id="GO:0008168">
    <property type="term" value="F:methyltransferase activity"/>
    <property type="evidence" value="ECO:0007669"/>
    <property type="project" value="UniProtKB-KW"/>
</dbReference>
<accession>A0A9P4HZD1</accession>
<sequence>QMIDLQHRIFLRTRDGRLHHATLPAHTATVLDIGCGTGQWACSFADAHPDITVVGADLRPPTPGPGNPANCAFVRCDAEREWGEVDRVLGGRRFDYIHARLLTLSAEGWVRFFKQCAARLAPEGVVEVTNACLPRGSKAGFTAKTSAFVRYQQLLLEASMRSGDDWETSRLHTPRIREAGLVLEEQAFLEWPVGPWAKTERERAIG</sequence>
<reference evidence="1" key="1">
    <citation type="journal article" date="2020" name="Stud. Mycol.">
        <title>101 Dothideomycetes genomes: a test case for predicting lifestyles and emergence of pathogens.</title>
        <authorList>
            <person name="Haridas S."/>
            <person name="Albert R."/>
            <person name="Binder M."/>
            <person name="Bloem J."/>
            <person name="Labutti K."/>
            <person name="Salamov A."/>
            <person name="Andreopoulos B."/>
            <person name="Baker S."/>
            <person name="Barry K."/>
            <person name="Bills G."/>
            <person name="Bluhm B."/>
            <person name="Cannon C."/>
            <person name="Castanera R."/>
            <person name="Culley D."/>
            <person name="Daum C."/>
            <person name="Ezra D."/>
            <person name="Gonzalez J."/>
            <person name="Henrissat B."/>
            <person name="Kuo A."/>
            <person name="Liang C."/>
            <person name="Lipzen A."/>
            <person name="Lutzoni F."/>
            <person name="Magnuson J."/>
            <person name="Mondo S."/>
            <person name="Nolan M."/>
            <person name="Ohm R."/>
            <person name="Pangilinan J."/>
            <person name="Park H.-J."/>
            <person name="Ramirez L."/>
            <person name="Alfaro M."/>
            <person name="Sun H."/>
            <person name="Tritt A."/>
            <person name="Yoshinaga Y."/>
            <person name="Zwiers L.-H."/>
            <person name="Turgeon B."/>
            <person name="Goodwin S."/>
            <person name="Spatafora J."/>
            <person name="Crous P."/>
            <person name="Grigoriev I."/>
        </authorList>
    </citation>
    <scope>NUCLEOTIDE SEQUENCE</scope>
    <source>
        <strain evidence="1">CBS 121410</strain>
    </source>
</reference>
<dbReference type="PANTHER" id="PTHR43591:SF24">
    <property type="entry name" value="2-METHOXY-6-POLYPRENYL-1,4-BENZOQUINOL METHYLASE, MITOCHONDRIAL"/>
    <property type="match status" value="1"/>
</dbReference>
<evidence type="ECO:0000313" key="2">
    <source>
        <dbReference type="Proteomes" id="UP000799776"/>
    </source>
</evidence>
<gene>
    <name evidence="1" type="ORF">K490DRAFT_8864</name>
</gene>
<dbReference type="InterPro" id="IPR029063">
    <property type="entry name" value="SAM-dependent_MTases_sf"/>
</dbReference>
<keyword evidence="1" id="KW-0808">Transferase</keyword>